<dbReference type="STRING" id="200378.SAMN05216553_10389"/>
<feature type="region of interest" description="Disordered" evidence="1">
    <location>
        <begin position="41"/>
        <end position="68"/>
    </location>
</feature>
<dbReference type="Proteomes" id="UP000199623">
    <property type="component" value="Unassembled WGS sequence"/>
</dbReference>
<gene>
    <name evidence="2" type="ORF">SAMN05216553_10389</name>
</gene>
<protein>
    <submittedName>
        <fullName evidence="2">Uncharacterized protein</fullName>
    </submittedName>
</protein>
<sequence length="535" mass="59144">MDHRLLALQRTAGNTAVVALLGDGGPVRQRNGDVVLSGRQPIKRTRTDRERKDAARKRDEVRRRRMQAKEAEKRREIVAFEVEVEGAKEQHRLFPGYEDSDPDLELRGAGEPAAPRRLMIASRPLPVTAFIFEMHTQYERLRHKVHRLLPNQFRSVDPDLTADDAMMRTYQSVATNATATANAEIANPAATWSARLLAEQNVAIALKPMIALVIKLAKDLGTYLAKGKRSGYPNKPTGKYRNVTSDLHYRAQMSRLVARYRVEGLVATYAKQPDYVHSGFERDHQPHSDLLKKVASQTEFADRQIKQVVSGKQAQGGWTIMLHDQRHRAGRTYKQRGKTVSSNFLKALKDERKRLARLLRAAMTEVHDALSTSITGTSPALAKAVLDVGRAKNKANHAVQAVSSSPDACSLVLAAEMQLIAADRALQATPSAQSDRAAVTAALSHMSSASALARSRADDVRAFCVAQMVDSLEQDAQAMKNVVASPPANFSDIEQLTHLNQAERNTLMADIKAEVEAGEDRLLLGQNALHDYARP</sequence>
<dbReference type="EMBL" id="FNCC01000003">
    <property type="protein sequence ID" value="SDF74980.1"/>
    <property type="molecule type" value="Genomic_DNA"/>
</dbReference>
<reference evidence="3" key="1">
    <citation type="submission" date="2016-10" db="EMBL/GenBank/DDBJ databases">
        <authorList>
            <person name="Varghese N."/>
            <person name="Submissions S."/>
        </authorList>
    </citation>
    <scope>NUCLEOTIDE SEQUENCE [LARGE SCALE GENOMIC DNA]</scope>
    <source>
        <strain evidence="3">CGMCC 4.3506</strain>
    </source>
</reference>
<name>A0A1G7NNZ2_9PSEU</name>
<evidence type="ECO:0000313" key="3">
    <source>
        <dbReference type="Proteomes" id="UP000199623"/>
    </source>
</evidence>
<feature type="compositionally biased region" description="Basic and acidic residues" evidence="1">
    <location>
        <begin position="45"/>
        <end position="68"/>
    </location>
</feature>
<accession>A0A1G7NNZ2</accession>
<proteinExistence type="predicted"/>
<keyword evidence="3" id="KW-1185">Reference proteome</keyword>
<organism evidence="2 3">
    <name type="scientific">Lentzea fradiae</name>
    <dbReference type="NCBI Taxonomy" id="200378"/>
    <lineage>
        <taxon>Bacteria</taxon>
        <taxon>Bacillati</taxon>
        <taxon>Actinomycetota</taxon>
        <taxon>Actinomycetes</taxon>
        <taxon>Pseudonocardiales</taxon>
        <taxon>Pseudonocardiaceae</taxon>
        <taxon>Lentzea</taxon>
    </lineage>
</organism>
<evidence type="ECO:0000313" key="2">
    <source>
        <dbReference type="EMBL" id="SDF74980.1"/>
    </source>
</evidence>
<dbReference type="AlphaFoldDB" id="A0A1G7NNZ2"/>
<evidence type="ECO:0000256" key="1">
    <source>
        <dbReference type="SAM" id="MobiDB-lite"/>
    </source>
</evidence>